<evidence type="ECO:0000256" key="16">
    <source>
        <dbReference type="ARBA" id="ARBA00023167"/>
    </source>
</evidence>
<feature type="binding site" evidence="23">
    <location>
        <begin position="1190"/>
        <end position="1191"/>
    </location>
    <ligand>
        <name>S-adenosyl-L-methionine</name>
        <dbReference type="ChEBI" id="CHEBI:59789"/>
    </ligand>
</feature>
<dbReference type="NCBIfam" id="NF007024">
    <property type="entry name" value="PRK09490.1"/>
    <property type="match status" value="1"/>
</dbReference>
<dbReference type="PIRSF" id="PIRSF000381">
    <property type="entry name" value="MetH"/>
    <property type="match status" value="1"/>
</dbReference>
<comment type="domain">
    <text evidence="21">Modular enzyme with four functionally distinct domains. The isolated Hcy-binding domain catalyzes methyl transfer from free methylcobalamin to homocysteine. The Hcy-binding domain in association with the pterin-binding domain catalyzes the methylation of cob(I)alamin by methyltetrahydrofolate and the methylation of homocysteine. The B12-binding domain binds the cofactor. The AdoMet activation domain binds S-adenosyl-L-methionine. Under aerobic conditions cob(I)alamin can be converted to inactive cob(II)alamin. Reductive methylation by S-adenosyl-L-methionine and flavodoxin regenerates methylcobalamin.</text>
</comment>
<reference evidence="30" key="1">
    <citation type="submission" date="2017-02" db="EMBL/GenBank/DDBJ databases">
        <authorList>
            <person name="Regsiter A."/>
            <person name="William W."/>
        </authorList>
    </citation>
    <scope>NUCLEOTIDE SEQUENCE</scope>
    <source>
        <strain evidence="30">Bib</strain>
    </source>
</reference>
<keyword evidence="16 21" id="KW-0486">Methionine biosynthesis</keyword>
<keyword evidence="12 21" id="KW-0949">S-adenosyl-L-methionine</keyword>
<dbReference type="FunFam" id="3.20.20.330:FF:000001">
    <property type="entry name" value="Methionine synthase"/>
    <property type="match status" value="1"/>
</dbReference>
<feature type="binding site" evidence="22 24">
    <location>
        <position position="318"/>
    </location>
    <ligand>
        <name>Zn(2+)</name>
        <dbReference type="ChEBI" id="CHEBI:29105"/>
    </ligand>
</feature>
<dbReference type="GO" id="GO:0008705">
    <property type="term" value="F:methionine synthase activity"/>
    <property type="evidence" value="ECO:0007669"/>
    <property type="project" value="UniProtKB-UniRule"/>
</dbReference>
<dbReference type="GO" id="GO:0008270">
    <property type="term" value="F:zinc ion binding"/>
    <property type="evidence" value="ECO:0007669"/>
    <property type="project" value="UniProtKB-UniRule"/>
</dbReference>
<dbReference type="InterPro" id="IPR011005">
    <property type="entry name" value="Dihydropteroate_synth-like_sf"/>
</dbReference>
<dbReference type="SUPFAM" id="SSF52242">
    <property type="entry name" value="Cobalamin (vitamin B12)-binding domain"/>
    <property type="match status" value="1"/>
</dbReference>
<feature type="binding site" evidence="23">
    <location>
        <position position="707"/>
    </location>
    <ligand>
        <name>methylcob(III)alamin</name>
        <dbReference type="ChEBI" id="CHEBI:28115"/>
    </ligand>
</feature>
<dbReference type="PROSITE" id="PS50970">
    <property type="entry name" value="HCY"/>
    <property type="match status" value="1"/>
</dbReference>
<dbReference type="GO" id="GO:0046653">
    <property type="term" value="P:tetrahydrofolate metabolic process"/>
    <property type="evidence" value="ECO:0007669"/>
    <property type="project" value="TreeGrafter"/>
</dbReference>
<dbReference type="PANTHER" id="PTHR45833">
    <property type="entry name" value="METHIONINE SYNTHASE"/>
    <property type="match status" value="1"/>
</dbReference>
<evidence type="ECO:0000259" key="28">
    <source>
        <dbReference type="PROSITE" id="PS51332"/>
    </source>
</evidence>
<dbReference type="NCBIfam" id="TIGR02082">
    <property type="entry name" value="metH"/>
    <property type="match status" value="1"/>
</dbReference>
<comment type="cofactor">
    <cofactor evidence="2 21 24">
        <name>Zn(2+)</name>
        <dbReference type="ChEBI" id="CHEBI:29105"/>
    </cofactor>
</comment>
<evidence type="ECO:0000256" key="23">
    <source>
        <dbReference type="PIRSR" id="PIRSR000381-2"/>
    </source>
</evidence>
<proteinExistence type="inferred from homology"/>
<dbReference type="Gene3D" id="3.20.20.20">
    <property type="entry name" value="Dihydropteroate synthase-like"/>
    <property type="match status" value="1"/>
</dbReference>
<dbReference type="FunFam" id="3.20.20.20:FF:000002">
    <property type="entry name" value="Methionine synthase"/>
    <property type="match status" value="1"/>
</dbReference>
<feature type="binding site" evidence="23">
    <location>
        <position position="958"/>
    </location>
    <ligand>
        <name>S-adenosyl-L-methionine</name>
        <dbReference type="ChEBI" id="CHEBI:59789"/>
    </ligand>
</feature>
<comment type="cofactor">
    <cofactor evidence="3 21 22">
        <name>methylcob(III)alamin</name>
        <dbReference type="ChEBI" id="CHEBI:28115"/>
    </cofactor>
</comment>
<dbReference type="Gene3D" id="3.40.50.280">
    <property type="entry name" value="Cobalamin-binding domain"/>
    <property type="match status" value="1"/>
</dbReference>
<evidence type="ECO:0000259" key="27">
    <source>
        <dbReference type="PROSITE" id="PS50974"/>
    </source>
</evidence>
<keyword evidence="10 21" id="KW-0846">Cobalamin</keyword>
<evidence type="ECO:0000256" key="7">
    <source>
        <dbReference type="ARBA" id="ARBA00013998"/>
    </source>
</evidence>
<dbReference type="InterPro" id="IPR036724">
    <property type="entry name" value="Cobalamin-bd_sf"/>
</dbReference>
<organism evidence="30">
    <name type="scientific">uncultured spirochete</name>
    <dbReference type="NCBI Taxonomy" id="156406"/>
    <lineage>
        <taxon>Bacteria</taxon>
        <taxon>Pseudomonadati</taxon>
        <taxon>Spirochaetota</taxon>
        <taxon>Spirochaetia</taxon>
        <taxon>Spirochaetales</taxon>
        <taxon>environmental samples</taxon>
    </lineage>
</organism>
<keyword evidence="8 21" id="KW-0489">Methyltransferase</keyword>
<evidence type="ECO:0000256" key="14">
    <source>
        <dbReference type="ARBA" id="ARBA00022737"/>
    </source>
</evidence>
<comment type="pathway">
    <text evidence="4 21">Amino-acid biosynthesis; L-methionine biosynthesis via de novo pathway; L-methionine from L-homocysteine (MetH route): step 1/1.</text>
</comment>
<evidence type="ECO:0000256" key="22">
    <source>
        <dbReference type="PIRSR" id="PIRSR000381-1"/>
    </source>
</evidence>
<dbReference type="PROSITE" id="PS50972">
    <property type="entry name" value="PTERIN_BINDING"/>
    <property type="match status" value="1"/>
</dbReference>
<gene>
    <name evidence="30" type="primary">metH</name>
    <name evidence="30" type="ORF">SPIROBIBN47_290065</name>
</gene>
<dbReference type="InterPro" id="IPR037010">
    <property type="entry name" value="VitB12-dep_Met_synth_activ_sf"/>
</dbReference>
<evidence type="ECO:0000256" key="4">
    <source>
        <dbReference type="ARBA" id="ARBA00005178"/>
    </source>
</evidence>
<evidence type="ECO:0000313" key="30">
    <source>
        <dbReference type="EMBL" id="SLM13432.1"/>
    </source>
</evidence>
<feature type="domain" description="Hcy-binding" evidence="25">
    <location>
        <begin position="7"/>
        <end position="333"/>
    </location>
</feature>
<name>A0A3P3XJB2_9SPIR</name>
<feature type="domain" description="Pterin-binding" evidence="26">
    <location>
        <begin position="373"/>
        <end position="634"/>
    </location>
</feature>
<dbReference type="GO" id="GO:0050667">
    <property type="term" value="P:homocysteine metabolic process"/>
    <property type="evidence" value="ECO:0007669"/>
    <property type="project" value="TreeGrafter"/>
</dbReference>
<dbReference type="CDD" id="cd02069">
    <property type="entry name" value="methionine_synthase_B12_BD"/>
    <property type="match status" value="1"/>
</dbReference>
<dbReference type="InterPro" id="IPR036594">
    <property type="entry name" value="Meth_synthase_dom"/>
</dbReference>
<keyword evidence="14" id="KW-0677">Repeat</keyword>
<dbReference type="SUPFAM" id="SSF47644">
    <property type="entry name" value="Methionine synthase domain"/>
    <property type="match status" value="1"/>
</dbReference>
<feature type="domain" description="B12-binding N-terminal" evidence="29">
    <location>
        <begin position="663"/>
        <end position="757"/>
    </location>
</feature>
<evidence type="ECO:0000256" key="24">
    <source>
        <dbReference type="PROSITE-ProRule" id="PRU00333"/>
    </source>
</evidence>
<keyword evidence="13 21" id="KW-0479">Metal-binding</keyword>
<comment type="catalytic activity">
    <reaction evidence="1 21">
        <text>(6S)-5-methyl-5,6,7,8-tetrahydrofolate + L-homocysteine = (6S)-5,6,7,8-tetrahydrofolate + L-methionine</text>
        <dbReference type="Rhea" id="RHEA:11172"/>
        <dbReference type="ChEBI" id="CHEBI:18608"/>
        <dbReference type="ChEBI" id="CHEBI:57453"/>
        <dbReference type="ChEBI" id="CHEBI:57844"/>
        <dbReference type="ChEBI" id="CHEBI:58199"/>
        <dbReference type="EC" id="2.1.1.13"/>
    </reaction>
</comment>
<dbReference type="Pfam" id="PF00809">
    <property type="entry name" value="Pterin_bind"/>
    <property type="match status" value="1"/>
</dbReference>
<evidence type="ECO:0000256" key="5">
    <source>
        <dbReference type="ARBA" id="ARBA00010398"/>
    </source>
</evidence>
<evidence type="ECO:0000256" key="15">
    <source>
        <dbReference type="ARBA" id="ARBA00022833"/>
    </source>
</evidence>
<dbReference type="GO" id="GO:0005829">
    <property type="term" value="C:cytosol"/>
    <property type="evidence" value="ECO:0007669"/>
    <property type="project" value="TreeGrafter"/>
</dbReference>
<dbReference type="PROSITE" id="PS51337">
    <property type="entry name" value="B12_BINDING_NTER"/>
    <property type="match status" value="1"/>
</dbReference>
<dbReference type="Pfam" id="PF02574">
    <property type="entry name" value="S-methyl_trans"/>
    <property type="match status" value="1"/>
</dbReference>
<sequence length="1246" mass="136226">MKRSEKYALLERLAFERILILDGAMGTMIQRRRLSEADFRGQRFADHPVNLAGDNDVLCLTRPDVIRDIHRAYLEAGADIIETNTFNATAISQADYKLEPWVREISRAGASLARQACDEAQASNPKKPRFVAGSIGPTAKSLSIAPDASDPGKRAVSFDEMAAAYRECALGLIEGGADVLLIETVYDTLNAKAAIWAIHSVFRELGKELPLMISGTIADASGRLLAGQTARAFWHSIAHAEPFSIGFNCSMGAESLLPFVEEIAEEAECAVSLHPNAGMPNELGEYDDSPENMARVLREFARGVEKNERHGANIIGGCCGTTPEHIRAIAEALDGIRPRFFRPKTFASGWSSHQKHSVLAGLEPLDISPETLFVNIGERTNVAGSRAFARLIREGKLTEALEVARAQIEAGAQIIDINMDDPLIDSANTMARFLDLVAAEPDIARVPVMLDSSNWNTLLEGLKHLQGKGIVNSISLKDGEETFLGRARTIRRLGAAILVMAMDEHGQAEDYERKISICERAYRLLTEQAGIPAEDIILDPNIFAIGTGIEEHRNHAVDYIAAVAWIKRNLPGALVSGGVSNLSFAFRGNEALRSAMHAVFLYHARAAGMDMGIVNPAQLVPYDEIPPDIRERIEDLVLNRRPDAAERLIEVAAGLSGSASGQPGEASEKLSPKDRVIHALVSGKSETLKDDIEELRRQYARALEIIEGPLMEGMNKVGSLFGEGKLFLPQVVKSARVMKEAVHILQPYIEAEQAGQPSSRGKILLATVRGDVHDIGKNIVSLILSCNGYEVIDLGVMVSSERIVEAAIEYRVDAVGLSGLISPSLEEMGRVASLMEARGLHIPLLVGGATTNPLHTALRIAPEYSGPVIHVGDASQAPGVMDKLLSEGRRNSYLEQVRMEQENTRTRYQEGRELVRYVSLEEARRNASASNLVPPVRPHEPGPAVLAFKVADLVPMIDWSHFFRAWGLKGRYPDILQDPQKGEEARRFYRDAMELLERAARSGLLEVKSVFGIFPAARAQDDILIYAGEDRTSLRARLPCLRQQRFKPEGGYLCLADFLQAAESGKPDWIGAFAVNAGGNLEESKIALDAKADDYRALLIASLADRLAEAASERLYMLVRDAYWGFGCSGVEGIRPAPGYPTCPDHRDKALIFSLLDVNQRIGLSLTESFMMRPASAVCGWYFASPSARYFSVGKIGRDQVEDYAARRGEPPEVAEAWLIGALNYDPSAKASSENIPACPSCLRPR</sequence>
<dbReference type="InterPro" id="IPR011822">
    <property type="entry name" value="MetH"/>
</dbReference>
<evidence type="ECO:0000256" key="20">
    <source>
        <dbReference type="NCBIfam" id="TIGR02082"/>
    </source>
</evidence>
<dbReference type="Pfam" id="PF02965">
    <property type="entry name" value="Met_synt_B12"/>
    <property type="match status" value="1"/>
</dbReference>
<dbReference type="SUPFAM" id="SSF56507">
    <property type="entry name" value="Methionine synthase activation domain-like"/>
    <property type="match status" value="1"/>
</dbReference>
<feature type="binding site" evidence="22 24">
    <location>
        <position position="319"/>
    </location>
    <ligand>
        <name>Zn(2+)</name>
        <dbReference type="ChEBI" id="CHEBI:29105"/>
    </ligand>
</feature>
<evidence type="ECO:0000256" key="17">
    <source>
        <dbReference type="ARBA" id="ARBA00023285"/>
    </source>
</evidence>
<dbReference type="SUPFAM" id="SSF82282">
    <property type="entry name" value="Homocysteine S-methyltransferase"/>
    <property type="match status" value="1"/>
</dbReference>
<dbReference type="Gene3D" id="1.10.1240.10">
    <property type="entry name" value="Methionine synthase domain"/>
    <property type="match status" value="1"/>
</dbReference>
<feature type="binding site" evidence="23">
    <location>
        <begin position="770"/>
        <end position="774"/>
    </location>
    <ligand>
        <name>methylcob(III)alamin</name>
        <dbReference type="ChEBI" id="CHEBI:28115"/>
    </ligand>
</feature>
<feature type="domain" description="AdoMet activation" evidence="27">
    <location>
        <begin position="911"/>
        <end position="1228"/>
    </location>
</feature>
<feature type="binding site" evidence="23">
    <location>
        <position position="818"/>
    </location>
    <ligand>
        <name>methylcob(III)alamin</name>
        <dbReference type="ChEBI" id="CHEBI:28115"/>
    </ligand>
</feature>
<keyword evidence="15 21" id="KW-0862">Zinc</keyword>
<dbReference type="InterPro" id="IPR006158">
    <property type="entry name" value="Cobalamin-bd"/>
</dbReference>
<dbReference type="GO" id="GO:0032259">
    <property type="term" value="P:methylation"/>
    <property type="evidence" value="ECO:0007669"/>
    <property type="project" value="UniProtKB-KW"/>
</dbReference>
<dbReference type="PROSITE" id="PS50974">
    <property type="entry name" value="ADOMET_ACTIVATION"/>
    <property type="match status" value="1"/>
</dbReference>
<dbReference type="EMBL" id="FWDM01000022">
    <property type="protein sequence ID" value="SLM13432.1"/>
    <property type="molecule type" value="Genomic_DNA"/>
</dbReference>
<dbReference type="Gene3D" id="1.10.288.10">
    <property type="entry name" value="Cobalamin-dependent Methionine Synthase, domain 2"/>
    <property type="match status" value="1"/>
</dbReference>
<evidence type="ECO:0000256" key="8">
    <source>
        <dbReference type="ARBA" id="ARBA00022603"/>
    </source>
</evidence>
<dbReference type="Gene3D" id="3.20.20.330">
    <property type="entry name" value="Homocysteine-binding-like domain"/>
    <property type="match status" value="1"/>
</dbReference>
<evidence type="ECO:0000256" key="11">
    <source>
        <dbReference type="ARBA" id="ARBA00022679"/>
    </source>
</evidence>
<evidence type="ECO:0000256" key="18">
    <source>
        <dbReference type="ARBA" id="ARBA00025552"/>
    </source>
</evidence>
<dbReference type="EC" id="2.1.1.13" evidence="6 20"/>
<keyword evidence="9 21" id="KW-0028">Amino-acid biosynthesis</keyword>
<dbReference type="PANTHER" id="PTHR45833:SF1">
    <property type="entry name" value="METHIONINE SYNTHASE"/>
    <property type="match status" value="1"/>
</dbReference>
<dbReference type="InterPro" id="IPR003726">
    <property type="entry name" value="HCY_dom"/>
</dbReference>
<protein>
    <recommendedName>
        <fullName evidence="7 20">Methionine synthase</fullName>
        <ecNumber evidence="6 20">2.1.1.13</ecNumber>
    </recommendedName>
    <alternativeName>
        <fullName evidence="19 21">5-methyltetrahydrofolate--homocysteine methyltransferase</fullName>
    </alternativeName>
</protein>
<evidence type="ECO:0000256" key="21">
    <source>
        <dbReference type="PIRNR" id="PIRNR000381"/>
    </source>
</evidence>
<keyword evidence="17 21" id="KW-0170">Cobalt</keyword>
<evidence type="ECO:0000256" key="9">
    <source>
        <dbReference type="ARBA" id="ARBA00022605"/>
    </source>
</evidence>
<dbReference type="InterPro" id="IPR033706">
    <property type="entry name" value="Met_synthase_B12-bd"/>
</dbReference>
<evidence type="ECO:0000256" key="13">
    <source>
        <dbReference type="ARBA" id="ARBA00022723"/>
    </source>
</evidence>
<evidence type="ECO:0000256" key="6">
    <source>
        <dbReference type="ARBA" id="ARBA00012032"/>
    </source>
</evidence>
<comment type="similarity">
    <text evidence="5">Belongs to the vitamin-B12 dependent methionine synthase family.</text>
</comment>
<evidence type="ECO:0000256" key="2">
    <source>
        <dbReference type="ARBA" id="ARBA00001947"/>
    </source>
</evidence>
<accession>A0A3P3XJB2</accession>
<dbReference type="Pfam" id="PF02310">
    <property type="entry name" value="B12-binding"/>
    <property type="match status" value="1"/>
</dbReference>
<dbReference type="FunFam" id="1.10.1240.10:FF:000001">
    <property type="entry name" value="Methionine synthase"/>
    <property type="match status" value="1"/>
</dbReference>
<feature type="binding site" evidence="22 24">
    <location>
        <position position="249"/>
    </location>
    <ligand>
        <name>Zn(2+)</name>
        <dbReference type="ChEBI" id="CHEBI:29105"/>
    </ligand>
</feature>
<comment type="function">
    <text evidence="18 21">Catalyzes the transfer of a methyl group from methyl-cobalamin to homocysteine, yielding enzyme-bound cob(I)alamin and methionine. Subsequently, remethylates the cofactor using methyltetrahydrofolate.</text>
</comment>
<dbReference type="PROSITE" id="PS51332">
    <property type="entry name" value="B12_BINDING"/>
    <property type="match status" value="1"/>
</dbReference>
<dbReference type="InterPro" id="IPR004223">
    <property type="entry name" value="VitB12-dep_Met_synth_activ_dom"/>
</dbReference>
<dbReference type="SMART" id="SM01018">
    <property type="entry name" value="B12-binding_2"/>
    <property type="match status" value="1"/>
</dbReference>
<feature type="binding site" description="axial binding residue" evidence="22">
    <location>
        <position position="773"/>
    </location>
    <ligand>
        <name>methylcob(III)alamin</name>
        <dbReference type="ChEBI" id="CHEBI:28115"/>
    </ligand>
    <ligandPart>
        <name>Co</name>
        <dbReference type="ChEBI" id="CHEBI:27638"/>
    </ligandPart>
</feature>
<dbReference type="InterPro" id="IPR050554">
    <property type="entry name" value="Met_Synthase/Corrinoid"/>
</dbReference>
<evidence type="ECO:0000256" key="3">
    <source>
        <dbReference type="ARBA" id="ARBA00001956"/>
    </source>
</evidence>
<keyword evidence="11 21" id="KW-0808">Transferase</keyword>
<evidence type="ECO:0000259" key="25">
    <source>
        <dbReference type="PROSITE" id="PS50970"/>
    </source>
</evidence>
<evidence type="ECO:0000259" key="29">
    <source>
        <dbReference type="PROSITE" id="PS51337"/>
    </source>
</evidence>
<evidence type="ECO:0000256" key="10">
    <source>
        <dbReference type="ARBA" id="ARBA00022628"/>
    </source>
</evidence>
<dbReference type="InterPro" id="IPR000489">
    <property type="entry name" value="Pterin-binding_dom"/>
</dbReference>
<dbReference type="InterPro" id="IPR036589">
    <property type="entry name" value="HCY_dom_sf"/>
</dbReference>
<evidence type="ECO:0000259" key="26">
    <source>
        <dbReference type="PROSITE" id="PS50972"/>
    </source>
</evidence>
<dbReference type="CDD" id="cd00740">
    <property type="entry name" value="MeTr"/>
    <property type="match status" value="1"/>
</dbReference>
<dbReference type="SUPFAM" id="SSF51717">
    <property type="entry name" value="Dihydropteroate synthetase-like"/>
    <property type="match status" value="1"/>
</dbReference>
<evidence type="ECO:0000256" key="12">
    <source>
        <dbReference type="ARBA" id="ARBA00022691"/>
    </source>
</evidence>
<dbReference type="Gene3D" id="3.10.196.10">
    <property type="entry name" value="Vitamin B12-dependent methionine synthase, activation domain"/>
    <property type="match status" value="1"/>
</dbReference>
<dbReference type="UniPathway" id="UPA00051">
    <property type="reaction ID" value="UER00081"/>
</dbReference>
<dbReference type="GO" id="GO:0031419">
    <property type="term" value="F:cobalamin binding"/>
    <property type="evidence" value="ECO:0007669"/>
    <property type="project" value="UniProtKB-UniRule"/>
</dbReference>
<evidence type="ECO:0000256" key="1">
    <source>
        <dbReference type="ARBA" id="ARBA00001700"/>
    </source>
</evidence>
<feature type="binding site" evidence="23">
    <location>
        <position position="874"/>
    </location>
    <ligand>
        <name>methylcob(III)alamin</name>
        <dbReference type="ChEBI" id="CHEBI:28115"/>
    </ligand>
</feature>
<dbReference type="InterPro" id="IPR003759">
    <property type="entry name" value="Cbl-bd_cap"/>
</dbReference>
<feature type="domain" description="B12-binding" evidence="28">
    <location>
        <begin position="760"/>
        <end position="895"/>
    </location>
</feature>
<dbReference type="AlphaFoldDB" id="A0A3P3XJB2"/>
<dbReference type="Pfam" id="PF02607">
    <property type="entry name" value="B12-binding_2"/>
    <property type="match status" value="1"/>
</dbReference>
<evidence type="ECO:0000256" key="19">
    <source>
        <dbReference type="ARBA" id="ARBA00031040"/>
    </source>
</evidence>
<feature type="binding site" evidence="23">
    <location>
        <position position="1135"/>
    </location>
    <ligand>
        <name>S-adenosyl-L-methionine</name>
        <dbReference type="ChEBI" id="CHEBI:59789"/>
    </ligand>
</feature>